<dbReference type="EC" id="1.1.1.37" evidence="3"/>
<dbReference type="CDD" id="cd01337">
    <property type="entry name" value="MDH_glyoxysomal_mitochondrial"/>
    <property type="match status" value="1"/>
</dbReference>
<dbReference type="InterPro" id="IPR001236">
    <property type="entry name" value="Lactate/malate_DH_N"/>
</dbReference>
<comment type="catalytic activity">
    <reaction evidence="8">
        <text>(S)-malate + NAD(+) = oxaloacetate + NADH + H(+)</text>
        <dbReference type="Rhea" id="RHEA:21432"/>
        <dbReference type="ChEBI" id="CHEBI:15378"/>
        <dbReference type="ChEBI" id="CHEBI:15589"/>
        <dbReference type="ChEBI" id="CHEBI:16452"/>
        <dbReference type="ChEBI" id="CHEBI:57540"/>
        <dbReference type="ChEBI" id="CHEBI:57945"/>
        <dbReference type="EC" id="1.1.1.37"/>
    </reaction>
</comment>
<dbReference type="NCBIfam" id="TIGR01772">
    <property type="entry name" value="MDH_euk_gproteo"/>
    <property type="match status" value="1"/>
</dbReference>
<evidence type="ECO:0000256" key="10">
    <source>
        <dbReference type="PIRSR" id="PIRSR000102-2"/>
    </source>
</evidence>
<keyword evidence="5" id="KW-0816">Tricarboxylic acid cycle</keyword>
<dbReference type="SUPFAM" id="SSF51735">
    <property type="entry name" value="NAD(P)-binding Rossmann-fold domains"/>
    <property type="match status" value="1"/>
</dbReference>
<evidence type="ECO:0000256" key="3">
    <source>
        <dbReference type="ARBA" id="ARBA00012995"/>
    </source>
</evidence>
<dbReference type="AlphaFoldDB" id="A0A9N9QDF6"/>
<dbReference type="Gene3D" id="3.90.110.10">
    <property type="entry name" value="Lactate dehydrogenase/glycoside hydrolase, family 4, C-terminal"/>
    <property type="match status" value="1"/>
</dbReference>
<feature type="domain" description="Lactate/malate dehydrogenase C-terminal" evidence="15">
    <location>
        <begin position="202"/>
        <end position="364"/>
    </location>
</feature>
<organism evidence="16 17">
    <name type="scientific">Ceutorhynchus assimilis</name>
    <name type="common">cabbage seed weevil</name>
    <dbReference type="NCBI Taxonomy" id="467358"/>
    <lineage>
        <taxon>Eukaryota</taxon>
        <taxon>Metazoa</taxon>
        <taxon>Ecdysozoa</taxon>
        <taxon>Arthropoda</taxon>
        <taxon>Hexapoda</taxon>
        <taxon>Insecta</taxon>
        <taxon>Pterygota</taxon>
        <taxon>Neoptera</taxon>
        <taxon>Endopterygota</taxon>
        <taxon>Coleoptera</taxon>
        <taxon>Polyphaga</taxon>
        <taxon>Cucujiformia</taxon>
        <taxon>Curculionidae</taxon>
        <taxon>Ceutorhynchinae</taxon>
        <taxon>Ceutorhynchus</taxon>
    </lineage>
</organism>
<evidence type="ECO:0000256" key="13">
    <source>
        <dbReference type="SAM" id="MobiDB-lite"/>
    </source>
</evidence>
<feature type="binding site" evidence="11">
    <location>
        <begin position="62"/>
        <end position="68"/>
    </location>
    <ligand>
        <name>NAD(+)</name>
        <dbReference type="ChEBI" id="CHEBI:57540"/>
    </ligand>
</feature>
<dbReference type="GO" id="GO:0006099">
    <property type="term" value="P:tricarboxylic acid cycle"/>
    <property type="evidence" value="ECO:0007669"/>
    <property type="project" value="UniProtKB-KW"/>
</dbReference>
<dbReference type="EMBL" id="OU892279">
    <property type="protein sequence ID" value="CAG9765815.1"/>
    <property type="molecule type" value="Genomic_DNA"/>
</dbReference>
<evidence type="ECO:0000259" key="15">
    <source>
        <dbReference type="Pfam" id="PF02866"/>
    </source>
</evidence>
<dbReference type="InterPro" id="IPR001557">
    <property type="entry name" value="L-lactate/malate_DH"/>
</dbReference>
<dbReference type="Proteomes" id="UP001152799">
    <property type="component" value="Chromosome 3"/>
</dbReference>
<dbReference type="GO" id="GO:0005739">
    <property type="term" value="C:mitochondrion"/>
    <property type="evidence" value="ECO:0007669"/>
    <property type="project" value="TreeGrafter"/>
</dbReference>
<dbReference type="GO" id="GO:0019752">
    <property type="term" value="P:carboxylic acid metabolic process"/>
    <property type="evidence" value="ECO:0007669"/>
    <property type="project" value="InterPro"/>
</dbReference>
<dbReference type="InterPro" id="IPR015955">
    <property type="entry name" value="Lactate_DH/Glyco_Ohase_4_C"/>
</dbReference>
<evidence type="ECO:0000313" key="17">
    <source>
        <dbReference type="Proteomes" id="UP001152799"/>
    </source>
</evidence>
<dbReference type="OrthoDB" id="4069699at2759"/>
<dbReference type="Gene3D" id="3.40.50.720">
    <property type="entry name" value="NAD(P)-binding Rossmann-like Domain"/>
    <property type="match status" value="1"/>
</dbReference>
<dbReference type="PANTHER" id="PTHR11540">
    <property type="entry name" value="MALATE AND LACTATE DEHYDROGENASE"/>
    <property type="match status" value="1"/>
</dbReference>
<dbReference type="InterPro" id="IPR022383">
    <property type="entry name" value="Lactate/malate_DH_C"/>
</dbReference>
<keyword evidence="6 12" id="KW-0560">Oxidoreductase</keyword>
<feature type="domain" description="Lactate/malate dehydrogenase N-terminal" evidence="14">
    <location>
        <begin position="57"/>
        <end position="199"/>
    </location>
</feature>
<gene>
    <name evidence="16" type="ORF">CEUTPL_LOCUS6418</name>
</gene>
<reference evidence="16" key="1">
    <citation type="submission" date="2022-01" db="EMBL/GenBank/DDBJ databases">
        <authorList>
            <person name="King R."/>
        </authorList>
    </citation>
    <scope>NUCLEOTIDE SEQUENCE</scope>
</reference>
<feature type="binding site" evidence="10">
    <location>
        <position position="173"/>
    </location>
    <ligand>
        <name>substrate</name>
    </ligand>
</feature>
<evidence type="ECO:0000256" key="2">
    <source>
        <dbReference type="ARBA" id="ARBA00011738"/>
    </source>
</evidence>
<dbReference type="SUPFAM" id="SSF56327">
    <property type="entry name" value="LDH C-terminal domain-like"/>
    <property type="match status" value="1"/>
</dbReference>
<evidence type="ECO:0000256" key="12">
    <source>
        <dbReference type="RuleBase" id="RU003369"/>
    </source>
</evidence>
<dbReference type="PANTHER" id="PTHR11540:SF16">
    <property type="entry name" value="MALATE DEHYDROGENASE, MITOCHONDRIAL"/>
    <property type="match status" value="1"/>
</dbReference>
<dbReference type="FunFam" id="3.90.110.10:FF:000001">
    <property type="entry name" value="Malate dehydrogenase"/>
    <property type="match status" value="1"/>
</dbReference>
<comment type="subunit">
    <text evidence="2">Homodimer.</text>
</comment>
<dbReference type="Pfam" id="PF00056">
    <property type="entry name" value="Ldh_1_N"/>
    <property type="match status" value="1"/>
</dbReference>
<protein>
    <recommendedName>
        <fullName evidence="4">Malate dehydrogenase, mitochondrial</fullName>
        <ecNumber evidence="3">1.1.1.37</ecNumber>
    </recommendedName>
</protein>
<sequence>MFSAALRITVLPLTKGRLSSHVLPAIGTTSARFSGKAPGCLSKSNKSKSSGSQNKPRIAVIGACGGIGQPLALLLKLNPSIGELILVDKDNMAGVAADLSHIETPAKVSHFTTQNPGDALKGGVDIIVLPAGVPRKPGMKRSDLFVSNAKVVYDTAKAMGEHSPDSILLIITNPVNSVVPVACEVLKNQGKLNPKKIFGASTLDSVRAATFIGEITNTDPREVVVPLIGGHSGTTIIPLLSRSHPSVTLEGEKRDEFVKKLQNAGTAVVQAKAGKGSATLAMAYAGSRLCFGIIRAMQGESNVVESAYVVSDIYPELKYLATPLLLGKNGIEKNLGLGKMNDYETDLFCKAVPQMKKDVALGEKYVKEQGGGKSIC</sequence>
<evidence type="ECO:0000256" key="11">
    <source>
        <dbReference type="PIRSR" id="PIRSR000102-3"/>
    </source>
</evidence>
<keyword evidence="7 11" id="KW-0520">NAD</keyword>
<feature type="binding site" evidence="10">
    <location>
        <position position="141"/>
    </location>
    <ligand>
        <name>substrate</name>
    </ligand>
</feature>
<dbReference type="InterPro" id="IPR036291">
    <property type="entry name" value="NAD(P)-bd_dom_sf"/>
</dbReference>
<feature type="binding site" evidence="11">
    <location>
        <position position="148"/>
    </location>
    <ligand>
        <name>NAD(+)</name>
        <dbReference type="ChEBI" id="CHEBI:57540"/>
    </ligand>
</feature>
<feature type="binding site" evidence="11">
    <location>
        <position position="88"/>
    </location>
    <ligand>
        <name>NAD(+)</name>
        <dbReference type="ChEBI" id="CHEBI:57540"/>
    </ligand>
</feature>
<accession>A0A9N9QDF6</accession>
<evidence type="ECO:0000256" key="1">
    <source>
        <dbReference type="ARBA" id="ARBA00008824"/>
    </source>
</evidence>
<evidence type="ECO:0000256" key="9">
    <source>
        <dbReference type="PIRSR" id="PIRSR000102-1"/>
    </source>
</evidence>
<dbReference type="InterPro" id="IPR010097">
    <property type="entry name" value="Malate_DH_type1"/>
</dbReference>
<proteinExistence type="inferred from homology"/>
<dbReference type="FunFam" id="3.40.50.720:FF:000268">
    <property type="entry name" value="Malate dehydrogenase"/>
    <property type="match status" value="1"/>
</dbReference>
<comment type="similarity">
    <text evidence="1">Belongs to the LDH/MDH superfamily. MDH type 1 family.</text>
</comment>
<feature type="region of interest" description="Disordered" evidence="13">
    <location>
        <begin position="33"/>
        <end position="54"/>
    </location>
</feature>
<dbReference type="GO" id="GO:0030060">
    <property type="term" value="F:L-malate dehydrogenase (NAD+) activity"/>
    <property type="evidence" value="ECO:0007669"/>
    <property type="project" value="UniProtKB-EC"/>
</dbReference>
<feature type="binding site" evidence="10">
    <location>
        <position position="135"/>
    </location>
    <ligand>
        <name>substrate</name>
    </ligand>
</feature>
<evidence type="ECO:0000256" key="6">
    <source>
        <dbReference type="ARBA" id="ARBA00023002"/>
    </source>
</evidence>
<name>A0A9N9QDF6_9CUCU</name>
<evidence type="ECO:0000313" key="16">
    <source>
        <dbReference type="EMBL" id="CAG9765815.1"/>
    </source>
</evidence>
<feature type="binding site" evidence="11">
    <location>
        <position position="282"/>
    </location>
    <ligand>
        <name>NAD(+)</name>
        <dbReference type="ChEBI" id="CHEBI:57540"/>
    </ligand>
</feature>
<evidence type="ECO:0000259" key="14">
    <source>
        <dbReference type="Pfam" id="PF00056"/>
    </source>
</evidence>
<evidence type="ECO:0000256" key="4">
    <source>
        <dbReference type="ARBA" id="ARBA00016075"/>
    </source>
</evidence>
<dbReference type="PIRSF" id="PIRSF000102">
    <property type="entry name" value="Lac_mal_DH"/>
    <property type="match status" value="1"/>
</dbReference>
<feature type="active site" description="Proton acceptor" evidence="9">
    <location>
        <position position="231"/>
    </location>
</feature>
<feature type="compositionally biased region" description="Low complexity" evidence="13">
    <location>
        <begin position="42"/>
        <end position="54"/>
    </location>
</feature>
<evidence type="ECO:0000256" key="8">
    <source>
        <dbReference type="ARBA" id="ARBA00048313"/>
    </source>
</evidence>
<feature type="binding site" evidence="10">
    <location>
        <position position="207"/>
    </location>
    <ligand>
        <name>substrate</name>
    </ligand>
</feature>
<evidence type="ECO:0000256" key="5">
    <source>
        <dbReference type="ARBA" id="ARBA00022532"/>
    </source>
</evidence>
<feature type="binding site" evidence="11">
    <location>
        <begin position="171"/>
        <end position="173"/>
    </location>
    <ligand>
        <name>NAD(+)</name>
        <dbReference type="ChEBI" id="CHEBI:57540"/>
    </ligand>
</feature>
<keyword evidence="17" id="KW-1185">Reference proteome</keyword>
<dbReference type="Pfam" id="PF02866">
    <property type="entry name" value="Ldh_1_C"/>
    <property type="match status" value="1"/>
</dbReference>
<evidence type="ECO:0000256" key="7">
    <source>
        <dbReference type="ARBA" id="ARBA00023027"/>
    </source>
</evidence>